<dbReference type="CDD" id="cd06261">
    <property type="entry name" value="TM_PBP2"/>
    <property type="match status" value="1"/>
</dbReference>
<dbReference type="PROSITE" id="PS50928">
    <property type="entry name" value="ABC_TM1"/>
    <property type="match status" value="1"/>
</dbReference>
<comment type="subcellular location">
    <subcellularLocation>
        <location evidence="1 7">Cell membrane</location>
        <topology evidence="1 7">Multi-pass membrane protein</topology>
    </subcellularLocation>
</comment>
<dbReference type="STRING" id="872965.SE16_12400"/>
<dbReference type="Pfam" id="PF00528">
    <property type="entry name" value="BPD_transp_1"/>
    <property type="match status" value="1"/>
</dbReference>
<dbReference type="OrthoDB" id="9809173at2"/>
<dbReference type="InterPro" id="IPR051393">
    <property type="entry name" value="ABC_transporter_permease"/>
</dbReference>
<evidence type="ECO:0000256" key="3">
    <source>
        <dbReference type="ARBA" id="ARBA00022475"/>
    </source>
</evidence>
<reference evidence="11" key="3">
    <citation type="submission" date="2015-08" db="EMBL/GenBank/DDBJ databases">
        <title>Draft Genome Sequence of a Heterotrophic Facultative Anaerobic Bacterium Ardenticatena maritima Strain 110S.</title>
        <authorList>
            <person name="Kawaichi S."/>
            <person name="Yoshida T."/>
            <person name="Sako Y."/>
            <person name="Nakamura R."/>
        </authorList>
    </citation>
    <scope>NUCLEOTIDE SEQUENCE [LARGE SCALE GENOMIC DNA]</scope>
    <source>
        <strain evidence="11">110S</strain>
    </source>
</reference>
<evidence type="ECO:0000313" key="12">
    <source>
        <dbReference type="Proteomes" id="UP000050502"/>
    </source>
</evidence>
<evidence type="ECO:0000256" key="6">
    <source>
        <dbReference type="ARBA" id="ARBA00023136"/>
    </source>
</evidence>
<keyword evidence="6 7" id="KW-0472">Membrane</keyword>
<protein>
    <submittedName>
        <fullName evidence="10">ABC transporter permease</fullName>
    </submittedName>
    <submittedName>
        <fullName evidence="9">Multiple sugar transport system permease protein</fullName>
    </submittedName>
</protein>
<evidence type="ECO:0000256" key="1">
    <source>
        <dbReference type="ARBA" id="ARBA00004651"/>
    </source>
</evidence>
<dbReference type="SUPFAM" id="SSF161098">
    <property type="entry name" value="MetI-like"/>
    <property type="match status" value="1"/>
</dbReference>
<evidence type="ECO:0000313" key="11">
    <source>
        <dbReference type="Proteomes" id="UP000037784"/>
    </source>
</evidence>
<dbReference type="Proteomes" id="UP000037784">
    <property type="component" value="Unassembled WGS sequence"/>
</dbReference>
<dbReference type="InterPro" id="IPR035906">
    <property type="entry name" value="MetI-like_sf"/>
</dbReference>
<dbReference type="GO" id="GO:0055085">
    <property type="term" value="P:transmembrane transport"/>
    <property type="evidence" value="ECO:0007669"/>
    <property type="project" value="InterPro"/>
</dbReference>
<keyword evidence="9" id="KW-0762">Sugar transport</keyword>
<dbReference type="PANTHER" id="PTHR30193">
    <property type="entry name" value="ABC TRANSPORTER PERMEASE PROTEIN"/>
    <property type="match status" value="1"/>
</dbReference>
<evidence type="ECO:0000256" key="4">
    <source>
        <dbReference type="ARBA" id="ARBA00022692"/>
    </source>
</evidence>
<feature type="transmembrane region" description="Helical" evidence="7">
    <location>
        <begin position="275"/>
        <end position="299"/>
    </location>
</feature>
<evidence type="ECO:0000313" key="9">
    <source>
        <dbReference type="EMBL" id="GAP62707.1"/>
    </source>
</evidence>
<keyword evidence="4 7" id="KW-0812">Transmembrane</keyword>
<comment type="similarity">
    <text evidence="7">Belongs to the binding-protein-dependent transport system permease family.</text>
</comment>
<dbReference type="RefSeq" id="WP_054492608.1">
    <property type="nucleotide sequence ID" value="NZ_BBZA01000076.1"/>
</dbReference>
<evidence type="ECO:0000259" key="8">
    <source>
        <dbReference type="PROSITE" id="PS50928"/>
    </source>
</evidence>
<keyword evidence="2 7" id="KW-0813">Transport</keyword>
<feature type="transmembrane region" description="Helical" evidence="7">
    <location>
        <begin position="219"/>
        <end position="237"/>
    </location>
</feature>
<evidence type="ECO:0000256" key="2">
    <source>
        <dbReference type="ARBA" id="ARBA00022448"/>
    </source>
</evidence>
<dbReference type="PANTHER" id="PTHR30193:SF37">
    <property type="entry name" value="INNER MEMBRANE ABC TRANSPORTER PERMEASE PROTEIN YCJO"/>
    <property type="match status" value="1"/>
</dbReference>
<reference evidence="10 12" key="2">
    <citation type="submission" date="2015-07" db="EMBL/GenBank/DDBJ databases">
        <title>Whole genome sequence of Ardenticatena maritima DSM 23922.</title>
        <authorList>
            <person name="Hemp J."/>
            <person name="Ward L.M."/>
            <person name="Pace L.A."/>
            <person name="Fischer W.W."/>
        </authorList>
    </citation>
    <scope>NUCLEOTIDE SEQUENCE [LARGE SCALE GENOMIC DNA]</scope>
    <source>
        <strain evidence="10 12">110S</strain>
    </source>
</reference>
<dbReference type="Gene3D" id="1.10.3720.10">
    <property type="entry name" value="MetI-like"/>
    <property type="match status" value="1"/>
</dbReference>
<dbReference type="GO" id="GO:0005886">
    <property type="term" value="C:plasma membrane"/>
    <property type="evidence" value="ECO:0007669"/>
    <property type="project" value="UniProtKB-SubCell"/>
</dbReference>
<keyword evidence="11" id="KW-1185">Reference proteome</keyword>
<keyword evidence="5 7" id="KW-1133">Transmembrane helix</keyword>
<evidence type="ECO:0000313" key="10">
    <source>
        <dbReference type="EMBL" id="KPL87286.1"/>
    </source>
</evidence>
<comment type="caution">
    <text evidence="9">The sequence shown here is derived from an EMBL/GenBank/DDBJ whole genome shotgun (WGS) entry which is preliminary data.</text>
</comment>
<dbReference type="InterPro" id="IPR000515">
    <property type="entry name" value="MetI-like"/>
</dbReference>
<proteinExistence type="inferred from homology"/>
<sequence>MSVSTLPAQQTRAKRGKPLRERLIPYAFLALPLTLYTVWVIGPMLYSFYLSFTSWDGLTAPTFIGLKNYARLLDDPVFWKSLTNNLKWIGAFITIPVFLGLTLAALLNRQIKGAWFFKVAFFAPMVLSLVVVGLIWGWLYHPAGGLINTTLRAVGLDNLAMGWLSNEKTVLWAIIVAGIWRQTGYVMILYLAGMQSIDPTLADAAYVDGASEWQTFWKVILPLLQPVTIVVIVISIIDSLRAFDLVYIMTRGGPYNSSNVLANFMYIEAFNNYRMGYGSAIAVVLFLISAVFIFFYLIIVMRDELEY</sequence>
<accession>A0A0M9UCC2</accession>
<reference evidence="9 11" key="1">
    <citation type="journal article" date="2015" name="Genome Announc.">
        <title>Draft Genome Sequence of a Heterotrophic Facultative Anaerobic Thermophilic Bacterium, Ardenticatena maritima Strain 110ST.</title>
        <authorList>
            <person name="Kawaichi S."/>
            <person name="Yoshida T."/>
            <person name="Sako Y."/>
            <person name="Nakamura R."/>
        </authorList>
    </citation>
    <scope>NUCLEOTIDE SEQUENCE [LARGE SCALE GENOMIC DNA]</scope>
    <source>
        <strain evidence="9 11">110S</strain>
    </source>
</reference>
<dbReference type="FunCoup" id="A0A0M9UCC2">
    <property type="interactions" value="60"/>
</dbReference>
<name>A0A0M9UCC2_9CHLR</name>
<feature type="transmembrane region" description="Helical" evidence="7">
    <location>
        <begin position="23"/>
        <end position="49"/>
    </location>
</feature>
<feature type="transmembrane region" description="Helical" evidence="7">
    <location>
        <begin position="119"/>
        <end position="139"/>
    </location>
</feature>
<keyword evidence="3" id="KW-1003">Cell membrane</keyword>
<feature type="transmembrane region" description="Helical" evidence="7">
    <location>
        <begin position="88"/>
        <end position="107"/>
    </location>
</feature>
<evidence type="ECO:0000256" key="7">
    <source>
        <dbReference type="RuleBase" id="RU363032"/>
    </source>
</evidence>
<feature type="transmembrane region" description="Helical" evidence="7">
    <location>
        <begin position="170"/>
        <end position="192"/>
    </location>
</feature>
<dbReference type="EMBL" id="LGKN01000006">
    <property type="protein sequence ID" value="KPL87286.1"/>
    <property type="molecule type" value="Genomic_DNA"/>
</dbReference>
<gene>
    <name evidence="9" type="ORF">ARMA_1130</name>
    <name evidence="10" type="ORF">SE16_12400</name>
</gene>
<feature type="domain" description="ABC transmembrane type-1" evidence="8">
    <location>
        <begin position="82"/>
        <end position="298"/>
    </location>
</feature>
<evidence type="ECO:0000256" key="5">
    <source>
        <dbReference type="ARBA" id="ARBA00022989"/>
    </source>
</evidence>
<dbReference type="InParanoid" id="A0A0M9UCC2"/>
<dbReference type="EMBL" id="BBZA01000076">
    <property type="protein sequence ID" value="GAP62707.1"/>
    <property type="molecule type" value="Genomic_DNA"/>
</dbReference>
<dbReference type="Proteomes" id="UP000050502">
    <property type="component" value="Unassembled WGS sequence"/>
</dbReference>
<dbReference type="AlphaFoldDB" id="A0A0M9UCC2"/>
<organism evidence="9 11">
    <name type="scientific">Ardenticatena maritima</name>
    <dbReference type="NCBI Taxonomy" id="872965"/>
    <lineage>
        <taxon>Bacteria</taxon>
        <taxon>Bacillati</taxon>
        <taxon>Chloroflexota</taxon>
        <taxon>Ardenticatenia</taxon>
        <taxon>Ardenticatenales</taxon>
        <taxon>Ardenticatenaceae</taxon>
        <taxon>Ardenticatena</taxon>
    </lineage>
</organism>